<evidence type="ECO:0008006" key="5">
    <source>
        <dbReference type="Google" id="ProtNLM"/>
    </source>
</evidence>
<feature type="non-terminal residue" evidence="3">
    <location>
        <position position="1"/>
    </location>
</feature>
<dbReference type="Pfam" id="PF01554">
    <property type="entry name" value="MatE"/>
    <property type="match status" value="1"/>
</dbReference>
<organism evidence="3 4">
    <name type="scientific">Effrenium voratum</name>
    <dbReference type="NCBI Taxonomy" id="2562239"/>
    <lineage>
        <taxon>Eukaryota</taxon>
        <taxon>Sar</taxon>
        <taxon>Alveolata</taxon>
        <taxon>Dinophyceae</taxon>
        <taxon>Suessiales</taxon>
        <taxon>Symbiodiniaceae</taxon>
        <taxon>Effrenium</taxon>
    </lineage>
</organism>
<dbReference type="EMBL" id="CAUJNA010003668">
    <property type="protein sequence ID" value="CAJ1407324.1"/>
    <property type="molecule type" value="Genomic_DNA"/>
</dbReference>
<sequence length="156" mass="17008">VTSLIVALSYEIFKSDFARMFTEDEKVQELLETSSLGLVLSVPAYALLMTFYGALRGANFQRPGIMGTVVGYWVVGLPLGGLLGCYWHWPTPLLGVWLGNATALTIAASWVLTAVFCRIDWMQVAALRAAAPTAPLLPSDAELPHRKVDARSLPTR</sequence>
<name>A0AA36JKG0_9DINO</name>
<dbReference type="GO" id="GO:0016020">
    <property type="term" value="C:membrane"/>
    <property type="evidence" value="ECO:0007669"/>
    <property type="project" value="InterPro"/>
</dbReference>
<keyword evidence="2" id="KW-0472">Membrane</keyword>
<dbReference type="Proteomes" id="UP001178507">
    <property type="component" value="Unassembled WGS sequence"/>
</dbReference>
<comment type="similarity">
    <text evidence="1">Belongs to the multi antimicrobial extrusion (MATE) (TC 2.A.66.1) family.</text>
</comment>
<evidence type="ECO:0000313" key="4">
    <source>
        <dbReference type="Proteomes" id="UP001178507"/>
    </source>
</evidence>
<feature type="transmembrane region" description="Helical" evidence="2">
    <location>
        <begin position="36"/>
        <end position="55"/>
    </location>
</feature>
<keyword evidence="4" id="KW-1185">Reference proteome</keyword>
<accession>A0AA36JKG0</accession>
<dbReference type="InterPro" id="IPR002528">
    <property type="entry name" value="MATE_fam"/>
</dbReference>
<gene>
    <name evidence="3" type="ORF">EVOR1521_LOCUS29051</name>
</gene>
<reference evidence="3" key="1">
    <citation type="submission" date="2023-08" db="EMBL/GenBank/DDBJ databases">
        <authorList>
            <person name="Chen Y."/>
            <person name="Shah S."/>
            <person name="Dougan E. K."/>
            <person name="Thang M."/>
            <person name="Chan C."/>
        </authorList>
    </citation>
    <scope>NUCLEOTIDE SEQUENCE</scope>
</reference>
<evidence type="ECO:0000256" key="1">
    <source>
        <dbReference type="ARBA" id="ARBA00010199"/>
    </source>
</evidence>
<keyword evidence="2" id="KW-1133">Transmembrane helix</keyword>
<proteinExistence type="inferred from homology"/>
<protein>
    <recommendedName>
        <fullName evidence="5">MATE family efflux transporter</fullName>
    </recommendedName>
</protein>
<dbReference type="AlphaFoldDB" id="A0AA36JKG0"/>
<dbReference type="GO" id="GO:0015297">
    <property type="term" value="F:antiporter activity"/>
    <property type="evidence" value="ECO:0007669"/>
    <property type="project" value="InterPro"/>
</dbReference>
<evidence type="ECO:0000256" key="2">
    <source>
        <dbReference type="SAM" id="Phobius"/>
    </source>
</evidence>
<dbReference type="GO" id="GO:0042910">
    <property type="term" value="F:xenobiotic transmembrane transporter activity"/>
    <property type="evidence" value="ECO:0007669"/>
    <property type="project" value="InterPro"/>
</dbReference>
<evidence type="ECO:0000313" key="3">
    <source>
        <dbReference type="EMBL" id="CAJ1407324.1"/>
    </source>
</evidence>
<keyword evidence="2" id="KW-0812">Transmembrane</keyword>
<comment type="caution">
    <text evidence="3">The sequence shown here is derived from an EMBL/GenBank/DDBJ whole genome shotgun (WGS) entry which is preliminary data.</text>
</comment>
<feature type="transmembrane region" description="Helical" evidence="2">
    <location>
        <begin position="95"/>
        <end position="117"/>
    </location>
</feature>
<feature type="transmembrane region" description="Helical" evidence="2">
    <location>
        <begin position="67"/>
        <end position="89"/>
    </location>
</feature>